<proteinExistence type="predicted"/>
<dbReference type="Proteomes" id="UP001152658">
    <property type="component" value="Unassembled WGS sequence"/>
</dbReference>
<comment type="caution">
    <text evidence="1">The sequence shown here is derived from an EMBL/GenBank/DDBJ whole genome shotgun (WGS) entry which is preliminary data.</text>
</comment>
<evidence type="ECO:0000313" key="1">
    <source>
        <dbReference type="EMBL" id="CAH8233434.1"/>
    </source>
</evidence>
<dbReference type="RefSeq" id="WP_168522608.1">
    <property type="nucleotide sequence ID" value="NZ_CALYLA010000019.1"/>
</dbReference>
<keyword evidence="2" id="KW-1185">Reference proteome</keyword>
<accession>A0ABN8TU44</accession>
<dbReference type="EMBL" id="CALYLK010000136">
    <property type="protein sequence ID" value="CAH8233434.1"/>
    <property type="molecule type" value="Genomic_DNA"/>
</dbReference>
<name>A0ABN8TU44_9VIBR</name>
<protein>
    <submittedName>
        <fullName evidence="1">RNA-binding protein</fullName>
    </submittedName>
</protein>
<reference evidence="1" key="1">
    <citation type="submission" date="2022-06" db="EMBL/GenBank/DDBJ databases">
        <authorList>
            <person name="Goudenege D."/>
            <person name="Le Roux F."/>
        </authorList>
    </citation>
    <scope>NUCLEOTIDE SEQUENCE</scope>
    <source>
        <strain evidence="1">12-063</strain>
    </source>
</reference>
<organism evidence="1 2">
    <name type="scientific">Vibrio aestuarianus</name>
    <dbReference type="NCBI Taxonomy" id="28171"/>
    <lineage>
        <taxon>Bacteria</taxon>
        <taxon>Pseudomonadati</taxon>
        <taxon>Pseudomonadota</taxon>
        <taxon>Gammaproteobacteria</taxon>
        <taxon>Vibrionales</taxon>
        <taxon>Vibrionaceae</taxon>
        <taxon>Vibrio</taxon>
    </lineage>
</organism>
<sequence length="95" mass="11598">MKKTKEPILHLPVKTEYFLEIKSGEKEFEFRLYNKYWQKRLEGKKYRKIKVTKGYPKNTDYDRIVERPYLGFDVREIVHKHFGSEPVMVFAIRVN</sequence>
<gene>
    <name evidence="1" type="ORF">VAE063_950164</name>
</gene>
<evidence type="ECO:0000313" key="2">
    <source>
        <dbReference type="Proteomes" id="UP001152658"/>
    </source>
</evidence>